<protein>
    <recommendedName>
        <fullName evidence="1">DUF559 domain-containing protein</fullName>
    </recommendedName>
</protein>
<dbReference type="eggNOG" id="COG1974">
    <property type="taxonomic scope" value="Bacteria"/>
</dbReference>
<dbReference type="STRING" id="44251.PDUR_22590"/>
<organism evidence="2 3">
    <name type="scientific">Paenibacillus durus</name>
    <name type="common">Paenibacillus azotofixans</name>
    <dbReference type="NCBI Taxonomy" id="44251"/>
    <lineage>
        <taxon>Bacteria</taxon>
        <taxon>Bacillati</taxon>
        <taxon>Bacillota</taxon>
        <taxon>Bacilli</taxon>
        <taxon>Bacillales</taxon>
        <taxon>Paenibacillaceae</taxon>
        <taxon>Paenibacillus</taxon>
    </lineage>
</organism>
<dbReference type="EMBL" id="CP009288">
    <property type="protein sequence ID" value="AIQ14378.1"/>
    <property type="molecule type" value="Genomic_DNA"/>
</dbReference>
<evidence type="ECO:0000259" key="1">
    <source>
        <dbReference type="Pfam" id="PF04480"/>
    </source>
</evidence>
<dbReference type="AlphaFoldDB" id="A0A089HVL7"/>
<dbReference type="RefSeq" id="WP_042208154.1">
    <property type="nucleotide sequence ID" value="NZ_CP009288.1"/>
</dbReference>
<proteinExistence type="predicted"/>
<evidence type="ECO:0000313" key="3">
    <source>
        <dbReference type="Proteomes" id="UP000029409"/>
    </source>
</evidence>
<name>A0A089HVL7_PAEDU</name>
<dbReference type="OrthoDB" id="2677830at2"/>
<keyword evidence="3" id="KW-1185">Reference proteome</keyword>
<gene>
    <name evidence="2" type="ORF">PDUR_22590</name>
</gene>
<sequence length="223" mass="26067">MDFNEAYQQFIHYHLAHRTGERQSRLKRGHLHAESLFLEKVWWPLIGHMNDLHPEYEVLDWRGRSYFADFAWLPGYTKLIIEIKGFGPHVRDMDRMKYCNELNRETFLHAMGYQVISFAYDDIKQRPQLCVTLLRMVLSRYRPSAAPVSRAVLAEKEVLRLAIHAAKPLRPVDVARHFEVDSKTAVQILKKLCAKGLLNPVRRGKSERAVGYELSNGVLDYYL</sequence>
<evidence type="ECO:0000313" key="2">
    <source>
        <dbReference type="EMBL" id="AIQ14378.1"/>
    </source>
</evidence>
<dbReference type="Gene3D" id="1.10.10.10">
    <property type="entry name" value="Winged helix-like DNA-binding domain superfamily/Winged helix DNA-binding domain"/>
    <property type="match status" value="1"/>
</dbReference>
<dbReference type="Proteomes" id="UP000029409">
    <property type="component" value="Chromosome"/>
</dbReference>
<dbReference type="SUPFAM" id="SSF46785">
    <property type="entry name" value="Winged helix' DNA-binding domain"/>
    <property type="match status" value="1"/>
</dbReference>
<dbReference type="KEGG" id="pdu:PDUR_22590"/>
<dbReference type="InterPro" id="IPR036390">
    <property type="entry name" value="WH_DNA-bd_sf"/>
</dbReference>
<dbReference type="InterPro" id="IPR036388">
    <property type="entry name" value="WH-like_DNA-bd_sf"/>
</dbReference>
<dbReference type="Pfam" id="PF04480">
    <property type="entry name" value="DUF559"/>
    <property type="match status" value="1"/>
</dbReference>
<accession>A0A089HVL7</accession>
<reference evidence="2 3" key="1">
    <citation type="submission" date="2014-08" db="EMBL/GenBank/DDBJ databases">
        <title>Comparative genomics of the Paenibacillus odorifer group.</title>
        <authorList>
            <person name="den Bakker H.C."/>
            <person name="Tsai Y.-C."/>
            <person name="Martin N."/>
            <person name="Korlach J."/>
            <person name="Wiedmann M."/>
        </authorList>
    </citation>
    <scope>NUCLEOTIDE SEQUENCE [LARGE SCALE GENOMIC DNA]</scope>
    <source>
        <strain evidence="2 3">DSM 1735</strain>
    </source>
</reference>
<dbReference type="InterPro" id="IPR007569">
    <property type="entry name" value="DUF559"/>
</dbReference>
<feature type="domain" description="DUF559" evidence="1">
    <location>
        <begin position="65"/>
        <end position="131"/>
    </location>
</feature>